<dbReference type="InterPro" id="IPR000782">
    <property type="entry name" value="FAS1_domain"/>
</dbReference>
<evidence type="ECO:0000313" key="3">
    <source>
        <dbReference type="Proteomes" id="UP000239522"/>
    </source>
</evidence>
<protein>
    <recommendedName>
        <fullName evidence="1">FAS1 domain-containing protein</fullName>
    </recommendedName>
</protein>
<dbReference type="AlphaFoldDB" id="A0A2S7L1Y6"/>
<dbReference type="RefSeq" id="WP_104808159.1">
    <property type="nucleotide sequence ID" value="NZ_MQUA01000004.1"/>
</dbReference>
<feature type="domain" description="FAS1" evidence="1">
    <location>
        <begin position="56"/>
        <end position="225"/>
    </location>
</feature>
<name>A0A2S7L1Y6_9FLAO</name>
<dbReference type="EMBL" id="MQUA01000004">
    <property type="protein sequence ID" value="PQB08939.1"/>
    <property type="molecule type" value="Genomic_DNA"/>
</dbReference>
<dbReference type="Pfam" id="PF02469">
    <property type="entry name" value="Fasciclin"/>
    <property type="match status" value="1"/>
</dbReference>
<keyword evidence="3" id="KW-1185">Reference proteome</keyword>
<dbReference type="InterPro" id="IPR036378">
    <property type="entry name" value="FAS1_dom_sf"/>
</dbReference>
<gene>
    <name evidence="2" type="ORF">BST83_00860</name>
</gene>
<evidence type="ECO:0000313" key="2">
    <source>
        <dbReference type="EMBL" id="PQB08939.1"/>
    </source>
</evidence>
<dbReference type="SUPFAM" id="SSF82153">
    <property type="entry name" value="FAS1 domain"/>
    <property type="match status" value="1"/>
</dbReference>
<dbReference type="Proteomes" id="UP000239522">
    <property type="component" value="Unassembled WGS sequence"/>
</dbReference>
<evidence type="ECO:0000259" key="1">
    <source>
        <dbReference type="PROSITE" id="PS50213"/>
    </source>
</evidence>
<sequence>MKKLIKFKGVITLLAITMLVFGCDLELNPSYEFDTTQNLEDPFDEITAWEWIQTRTALNDEGNFSGDEMNYFIEAIKAAGMVDEYNQMDTTDRTYLLLSNNAFTGGGDIIQLVTGSRNVPDGETPAETMARANLDKLRTILKYHIVTTYVNQVPVLFQAELDYVFQTLIPGDDGRIAFWRDARYNVTINRNSAPLPSSATSQNERISRYNYIFNNGIGHVINDPVRNKPY</sequence>
<dbReference type="OrthoDB" id="837760at2"/>
<dbReference type="PROSITE" id="PS51257">
    <property type="entry name" value="PROKAR_LIPOPROTEIN"/>
    <property type="match status" value="1"/>
</dbReference>
<dbReference type="PROSITE" id="PS50213">
    <property type="entry name" value="FAS1"/>
    <property type="match status" value="1"/>
</dbReference>
<dbReference type="Gene3D" id="2.30.180.10">
    <property type="entry name" value="FAS1 domain"/>
    <property type="match status" value="1"/>
</dbReference>
<reference evidence="2 3" key="1">
    <citation type="submission" date="2016-11" db="EMBL/GenBank/DDBJ databases">
        <title>Trade-off between light-utilization and light-protection in marine flavobacteria.</title>
        <authorList>
            <person name="Kumagai Y."/>
        </authorList>
    </citation>
    <scope>NUCLEOTIDE SEQUENCE [LARGE SCALE GENOMIC DNA]</scope>
    <source>
        <strain evidence="2 3">ATCC 700397</strain>
    </source>
</reference>
<proteinExistence type="predicted"/>
<accession>A0A2S7L1Y6</accession>
<comment type="caution">
    <text evidence="2">The sequence shown here is derived from an EMBL/GenBank/DDBJ whole genome shotgun (WGS) entry which is preliminary data.</text>
</comment>
<organism evidence="2 3">
    <name type="scientific">Polaribacter filamentus</name>
    <dbReference type="NCBI Taxonomy" id="53483"/>
    <lineage>
        <taxon>Bacteria</taxon>
        <taxon>Pseudomonadati</taxon>
        <taxon>Bacteroidota</taxon>
        <taxon>Flavobacteriia</taxon>
        <taxon>Flavobacteriales</taxon>
        <taxon>Flavobacteriaceae</taxon>
    </lineage>
</organism>